<dbReference type="AlphaFoldDB" id="S2J0D4"/>
<feature type="compositionally biased region" description="Polar residues" evidence="1">
    <location>
        <begin position="193"/>
        <end position="205"/>
    </location>
</feature>
<dbReference type="OrthoDB" id="2274890at2759"/>
<accession>S2J0D4</accession>
<dbReference type="InParanoid" id="S2J0D4"/>
<sequence>MESIVSTFHGLVFPHSIQMPENSDKAYMHLYESYSAVKVIIGNALLLEALKAYNADWNFDSLSSMKEPLFVTVSGSMKQQAIQVNFLGTTVEEKFHMKAFHMTFLPCIPLVIEKLRTYVHPKIAPVEVETGRHKEGYFVVNLSRSQDFTQEPEFHFSTGLRSQHQGGHEEDLDEHFSDMDDDSQHEDDEELPETSNARNQTSNQRKQGEMDNEEEFLATFSEMQNFQRFDDTDVGSSFGSSNESASRSIDAGNGNDQGEIDDDDDDTDTVRGCRANESDDEWGTKAAAEIEKDLEEIQAEHRKITADDYIPTDEESVAEANNVSSSDVLWPFDADSKYHNISQRSFQIVRMSSIPQCTTIIALFTYDASLKNRCAINSRLLKIDILNLILTSTFEGLILSFYKC</sequence>
<feature type="compositionally biased region" description="Acidic residues" evidence="1">
    <location>
        <begin position="179"/>
        <end position="192"/>
    </location>
</feature>
<evidence type="ECO:0000313" key="2">
    <source>
        <dbReference type="EMBL" id="EPB83049.1"/>
    </source>
</evidence>
<feature type="region of interest" description="Disordered" evidence="1">
    <location>
        <begin position="230"/>
        <end position="282"/>
    </location>
</feature>
<reference evidence="3" key="1">
    <citation type="submission" date="2013-05" db="EMBL/GenBank/DDBJ databases">
        <title>The Genome sequence of Mucor circinelloides f. circinelloides 1006PhL.</title>
        <authorList>
            <consortium name="The Broad Institute Genomics Platform"/>
            <person name="Cuomo C."/>
            <person name="Earl A."/>
            <person name="Findley K."/>
            <person name="Lee S.C."/>
            <person name="Walker B."/>
            <person name="Young S."/>
            <person name="Zeng Q."/>
            <person name="Gargeya S."/>
            <person name="Fitzgerald M."/>
            <person name="Haas B."/>
            <person name="Abouelleil A."/>
            <person name="Allen A.W."/>
            <person name="Alvarado L."/>
            <person name="Arachchi H.M."/>
            <person name="Berlin A.M."/>
            <person name="Chapman S.B."/>
            <person name="Gainer-Dewar J."/>
            <person name="Goldberg J."/>
            <person name="Griggs A."/>
            <person name="Gujja S."/>
            <person name="Hansen M."/>
            <person name="Howarth C."/>
            <person name="Imamovic A."/>
            <person name="Ireland A."/>
            <person name="Larimer J."/>
            <person name="McCowan C."/>
            <person name="Murphy C."/>
            <person name="Pearson M."/>
            <person name="Poon T.W."/>
            <person name="Priest M."/>
            <person name="Roberts A."/>
            <person name="Saif S."/>
            <person name="Shea T."/>
            <person name="Sisk P."/>
            <person name="Sykes S."/>
            <person name="Wortman J."/>
            <person name="Nusbaum C."/>
            <person name="Birren B."/>
        </authorList>
    </citation>
    <scope>NUCLEOTIDE SEQUENCE [LARGE SCALE GENOMIC DNA]</scope>
    <source>
        <strain evidence="3">1006PhL</strain>
    </source>
</reference>
<feature type="compositionally biased region" description="Basic and acidic residues" evidence="1">
    <location>
        <begin position="166"/>
        <end position="178"/>
    </location>
</feature>
<proteinExistence type="predicted"/>
<feature type="region of interest" description="Disordered" evidence="1">
    <location>
        <begin position="159"/>
        <end position="211"/>
    </location>
</feature>
<dbReference type="Proteomes" id="UP000014254">
    <property type="component" value="Unassembled WGS sequence"/>
</dbReference>
<organism evidence="2 3">
    <name type="scientific">Mucor circinelloides f. circinelloides (strain 1006PhL)</name>
    <name type="common">Mucormycosis agent</name>
    <name type="synonym">Calyptromyces circinelloides</name>
    <dbReference type="NCBI Taxonomy" id="1220926"/>
    <lineage>
        <taxon>Eukaryota</taxon>
        <taxon>Fungi</taxon>
        <taxon>Fungi incertae sedis</taxon>
        <taxon>Mucoromycota</taxon>
        <taxon>Mucoromycotina</taxon>
        <taxon>Mucoromycetes</taxon>
        <taxon>Mucorales</taxon>
        <taxon>Mucorineae</taxon>
        <taxon>Mucoraceae</taxon>
        <taxon>Mucor</taxon>
    </lineage>
</organism>
<name>S2J0D4_MUCC1</name>
<feature type="compositionally biased region" description="Acidic residues" evidence="1">
    <location>
        <begin position="258"/>
        <end position="267"/>
    </location>
</feature>
<feature type="compositionally biased region" description="Low complexity" evidence="1">
    <location>
        <begin position="236"/>
        <end position="248"/>
    </location>
</feature>
<dbReference type="eggNOG" id="ENOG502RAUR">
    <property type="taxonomic scope" value="Eukaryota"/>
</dbReference>
<dbReference type="EMBL" id="KE124086">
    <property type="protein sequence ID" value="EPB83049.1"/>
    <property type="molecule type" value="Genomic_DNA"/>
</dbReference>
<feature type="compositionally biased region" description="Basic and acidic residues" evidence="1">
    <location>
        <begin position="268"/>
        <end position="277"/>
    </location>
</feature>
<dbReference type="VEuPathDB" id="FungiDB:HMPREF1544_10186"/>
<evidence type="ECO:0000313" key="3">
    <source>
        <dbReference type="Proteomes" id="UP000014254"/>
    </source>
</evidence>
<evidence type="ECO:0000256" key="1">
    <source>
        <dbReference type="SAM" id="MobiDB-lite"/>
    </source>
</evidence>
<gene>
    <name evidence="2" type="ORF">HMPREF1544_10186</name>
</gene>
<protein>
    <submittedName>
        <fullName evidence="2">Uncharacterized protein</fullName>
    </submittedName>
</protein>
<keyword evidence="3" id="KW-1185">Reference proteome</keyword>